<dbReference type="STRING" id="7719.ENSCINP00000027063"/>
<dbReference type="InterPro" id="IPR029044">
    <property type="entry name" value="Nucleotide-diphossugar_trans"/>
</dbReference>
<protein>
    <recommendedName>
        <fullName evidence="4">Alpha-1,4-N-acetylglucosaminyltransferase</fullName>
    </recommendedName>
</protein>
<proteinExistence type="predicted"/>
<reference evidence="3" key="1">
    <citation type="journal article" date="2002" name="Science">
        <title>The draft genome of Ciona intestinalis: insights into chordate and vertebrate origins.</title>
        <authorList>
            <person name="Dehal P."/>
            <person name="Satou Y."/>
            <person name="Campbell R.K."/>
            <person name="Chapman J."/>
            <person name="Degnan B."/>
            <person name="De Tomaso A."/>
            <person name="Davidson B."/>
            <person name="Di Gregorio A."/>
            <person name="Gelpke M."/>
            <person name="Goodstein D.M."/>
            <person name="Harafuji N."/>
            <person name="Hastings K.E."/>
            <person name="Ho I."/>
            <person name="Hotta K."/>
            <person name="Huang W."/>
            <person name="Kawashima T."/>
            <person name="Lemaire P."/>
            <person name="Martinez D."/>
            <person name="Meinertzhagen I.A."/>
            <person name="Necula S."/>
            <person name="Nonaka M."/>
            <person name="Putnam N."/>
            <person name="Rash S."/>
            <person name="Saiga H."/>
            <person name="Satake M."/>
            <person name="Terry A."/>
            <person name="Yamada L."/>
            <person name="Wang H.G."/>
            <person name="Awazu S."/>
            <person name="Azumi K."/>
            <person name="Boore J."/>
            <person name="Branno M."/>
            <person name="Chin-Bow S."/>
            <person name="DeSantis R."/>
            <person name="Doyle S."/>
            <person name="Francino P."/>
            <person name="Keys D.N."/>
            <person name="Haga S."/>
            <person name="Hayashi H."/>
            <person name="Hino K."/>
            <person name="Imai K.S."/>
            <person name="Inaba K."/>
            <person name="Kano S."/>
            <person name="Kobayashi K."/>
            <person name="Kobayashi M."/>
            <person name="Lee B.I."/>
            <person name="Makabe K.W."/>
            <person name="Manohar C."/>
            <person name="Matassi G."/>
            <person name="Medina M."/>
            <person name="Mochizuki Y."/>
            <person name="Mount S."/>
            <person name="Morishita T."/>
            <person name="Miura S."/>
            <person name="Nakayama A."/>
            <person name="Nishizaka S."/>
            <person name="Nomoto H."/>
            <person name="Ohta F."/>
            <person name="Oishi K."/>
            <person name="Rigoutsos I."/>
            <person name="Sano M."/>
            <person name="Sasaki A."/>
            <person name="Sasakura Y."/>
            <person name="Shoguchi E."/>
            <person name="Shin-i T."/>
            <person name="Spagnuolo A."/>
            <person name="Stainier D."/>
            <person name="Suzuki M.M."/>
            <person name="Tassy O."/>
            <person name="Takatori N."/>
            <person name="Tokuoka M."/>
            <person name="Yagi K."/>
            <person name="Yoshizaki F."/>
            <person name="Wada S."/>
            <person name="Zhang C."/>
            <person name="Hyatt P.D."/>
            <person name="Larimer F."/>
            <person name="Detter C."/>
            <person name="Doggett N."/>
            <person name="Glavina T."/>
            <person name="Hawkins T."/>
            <person name="Richardson P."/>
            <person name="Lucas S."/>
            <person name="Kohara Y."/>
            <person name="Levine M."/>
            <person name="Satoh N."/>
            <person name="Rokhsar D.S."/>
        </authorList>
    </citation>
    <scope>NUCLEOTIDE SEQUENCE [LARGE SCALE GENOMIC DNA]</scope>
</reference>
<dbReference type="GeneTree" id="ENSGT00510000047981"/>
<dbReference type="SUPFAM" id="SSF53448">
    <property type="entry name" value="Nucleotide-diphospho-sugar transferases"/>
    <property type="match status" value="1"/>
</dbReference>
<dbReference type="Ensembl" id="ENSCINT00000027309.2">
    <property type="protein sequence ID" value="ENSCINP00000027063.2"/>
    <property type="gene ID" value="ENSCING00000015178.2"/>
</dbReference>
<accession>F6XY77</accession>
<dbReference type="Pfam" id="PF04488">
    <property type="entry name" value="Gly_transf_sug"/>
    <property type="match status" value="1"/>
</dbReference>
<keyword evidence="3" id="KW-1185">Reference proteome</keyword>
<keyword evidence="1" id="KW-0812">Transmembrane</keyword>
<organism evidence="2 3">
    <name type="scientific">Ciona intestinalis</name>
    <name type="common">Transparent sea squirt</name>
    <name type="synonym">Ascidia intestinalis</name>
    <dbReference type="NCBI Taxonomy" id="7719"/>
    <lineage>
        <taxon>Eukaryota</taxon>
        <taxon>Metazoa</taxon>
        <taxon>Chordata</taxon>
        <taxon>Tunicata</taxon>
        <taxon>Ascidiacea</taxon>
        <taxon>Phlebobranchia</taxon>
        <taxon>Cionidae</taxon>
        <taxon>Ciona</taxon>
    </lineage>
</organism>
<dbReference type="Gene3D" id="3.90.550.20">
    <property type="match status" value="1"/>
</dbReference>
<dbReference type="PANTHER" id="PTHR46830">
    <property type="entry name" value="TRANSFERASE, PUTATIVE-RELATED"/>
    <property type="match status" value="1"/>
</dbReference>
<evidence type="ECO:0000313" key="3">
    <source>
        <dbReference type="Proteomes" id="UP000008144"/>
    </source>
</evidence>
<evidence type="ECO:0008006" key="4">
    <source>
        <dbReference type="Google" id="ProtNLM"/>
    </source>
</evidence>
<reference evidence="2" key="3">
    <citation type="submission" date="2025-09" db="UniProtKB">
        <authorList>
            <consortium name="Ensembl"/>
        </authorList>
    </citation>
    <scope>IDENTIFICATION</scope>
</reference>
<feature type="transmembrane region" description="Helical" evidence="1">
    <location>
        <begin position="7"/>
        <end position="25"/>
    </location>
</feature>
<dbReference type="InParanoid" id="F6XY77"/>
<evidence type="ECO:0000313" key="2">
    <source>
        <dbReference type="Ensembl" id="ENSCINP00000027063.2"/>
    </source>
</evidence>
<dbReference type="HOGENOM" id="CLU_1242570_0_0_1"/>
<reference evidence="2" key="2">
    <citation type="submission" date="2025-08" db="UniProtKB">
        <authorList>
            <consortium name="Ensembl"/>
        </authorList>
    </citation>
    <scope>IDENTIFICATION</scope>
</reference>
<dbReference type="PANTHER" id="PTHR46830:SF1">
    <property type="entry name" value="ALPHA-1,4-N-ACETYLGLUCOSAMINYLTRANSFERASE"/>
    <property type="match status" value="1"/>
</dbReference>
<dbReference type="InterPro" id="IPR007577">
    <property type="entry name" value="GlycoTrfase_DXD_sugar-bd_CS"/>
</dbReference>
<keyword evidence="1" id="KW-1133">Transmembrane helix</keyword>
<dbReference type="AlphaFoldDB" id="F6XY77"/>
<keyword evidence="1" id="KW-0472">Membrane</keyword>
<sequence>MLIRKKGDVILILIFLQLLYIFYLLTEGNIIYKKKSVLRSTIALKTDNCRKPHDMTNFTVCRTLPFTKVICEDPLIPRDYDEFGIHFKVPNSVHVIWFGEGLKFTFYNYLALRSMASLQRPKRIVFHYSIEKPSGPHWERAVREIPCLAFKKTDEPTSVLGIQLDQPIARTDAARIEILIKYGGIYIDLDVITLKNFDELRKYPVTMGRSVEVAFSMGILLAE</sequence>
<name>F6XY77_CIOIN</name>
<evidence type="ECO:0000256" key="1">
    <source>
        <dbReference type="SAM" id="Phobius"/>
    </source>
</evidence>
<dbReference type="Proteomes" id="UP000008144">
    <property type="component" value="Unassembled WGS sequence"/>
</dbReference>